<accession>A0A2N5UEY5</accession>
<dbReference type="AlphaFoldDB" id="A0A2N5UEY5"/>
<dbReference type="Proteomes" id="UP000235392">
    <property type="component" value="Unassembled WGS sequence"/>
</dbReference>
<evidence type="ECO:0000313" key="2">
    <source>
        <dbReference type="Proteomes" id="UP000235392"/>
    </source>
</evidence>
<evidence type="ECO:0000313" key="1">
    <source>
        <dbReference type="EMBL" id="PLW36297.1"/>
    </source>
</evidence>
<dbReference type="EMBL" id="PGCI01000162">
    <property type="protein sequence ID" value="PLW36297.1"/>
    <property type="molecule type" value="Genomic_DNA"/>
</dbReference>
<proteinExistence type="predicted"/>
<organism evidence="1 2">
    <name type="scientific">Puccinia coronata f. sp. avenae</name>
    <dbReference type="NCBI Taxonomy" id="200324"/>
    <lineage>
        <taxon>Eukaryota</taxon>
        <taxon>Fungi</taxon>
        <taxon>Dikarya</taxon>
        <taxon>Basidiomycota</taxon>
        <taxon>Pucciniomycotina</taxon>
        <taxon>Pucciniomycetes</taxon>
        <taxon>Pucciniales</taxon>
        <taxon>Pucciniaceae</taxon>
        <taxon>Puccinia</taxon>
    </lineage>
</organism>
<gene>
    <name evidence="1" type="ORF">PCASD_15919</name>
</gene>
<protein>
    <submittedName>
        <fullName evidence="1">Uncharacterized protein</fullName>
    </submittedName>
</protein>
<sequence>MVVILVVKVDKGQAVKELGEEEEGVELDMAVELDIAVELDVALELDMAVELDKGQEEGVMELGVI</sequence>
<reference evidence="1 2" key="1">
    <citation type="submission" date="2017-11" db="EMBL/GenBank/DDBJ databases">
        <title>De novo assembly and phasing of dikaryotic genomes from two isolates of Puccinia coronata f. sp. avenae, the causal agent of oat crown rust.</title>
        <authorList>
            <person name="Miller M.E."/>
            <person name="Zhang Y."/>
            <person name="Omidvar V."/>
            <person name="Sperschneider J."/>
            <person name="Schwessinger B."/>
            <person name="Raley C."/>
            <person name="Palmer J.M."/>
            <person name="Garnica D."/>
            <person name="Upadhyaya N."/>
            <person name="Rathjen J."/>
            <person name="Taylor J.M."/>
            <person name="Park R.F."/>
            <person name="Dodds P.N."/>
            <person name="Hirsch C.D."/>
            <person name="Kianian S.F."/>
            <person name="Figueroa M."/>
        </authorList>
    </citation>
    <scope>NUCLEOTIDE SEQUENCE [LARGE SCALE GENOMIC DNA]</scope>
    <source>
        <strain evidence="1">12SD80</strain>
    </source>
</reference>
<name>A0A2N5UEY5_9BASI</name>
<comment type="caution">
    <text evidence="1">The sequence shown here is derived from an EMBL/GenBank/DDBJ whole genome shotgun (WGS) entry which is preliminary data.</text>
</comment>